<reference evidence="3" key="1">
    <citation type="journal article" date="2015" name="MBio">
        <title>Genome-resolved metagenomic analysis reveals roles for candidate phyla and other microbial community members in biogeochemical transformations in oil reservoirs.</title>
        <authorList>
            <person name="Hu P."/>
            <person name="Tom L."/>
            <person name="Singh A."/>
            <person name="Thomas B.C."/>
            <person name="Baker B.J."/>
            <person name="Piceno Y.M."/>
            <person name="Andersen G.L."/>
            <person name="Banfield J.F."/>
        </authorList>
    </citation>
    <scope>NUCLEOTIDE SEQUENCE [LARGE SCALE GENOMIC DNA]</scope>
    <source>
        <strain evidence="3">56_747</strain>
    </source>
</reference>
<comment type="caution">
    <text evidence="2">The sequence shown here is derived from an EMBL/GenBank/DDBJ whole genome shotgun (WGS) entry which is preliminary data.</text>
</comment>
<gene>
    <name evidence="2" type="ORF">XD72_0060</name>
    <name evidence="3" type="ORF">XE07_1077</name>
</gene>
<evidence type="ECO:0000313" key="2">
    <source>
        <dbReference type="EMBL" id="KUK45586.1"/>
    </source>
</evidence>
<name>A0A101FW55_9EURY</name>
<dbReference type="EMBL" id="LGHB01000012">
    <property type="protein sequence ID" value="KUK96510.1"/>
    <property type="molecule type" value="Genomic_DNA"/>
</dbReference>
<feature type="region of interest" description="Disordered" evidence="1">
    <location>
        <begin position="210"/>
        <end position="234"/>
    </location>
</feature>
<organism evidence="2 5">
    <name type="scientific">Methanothrix harundinacea</name>
    <dbReference type="NCBI Taxonomy" id="301375"/>
    <lineage>
        <taxon>Archaea</taxon>
        <taxon>Methanobacteriati</taxon>
        <taxon>Methanobacteriota</taxon>
        <taxon>Stenosarchaea group</taxon>
        <taxon>Methanomicrobia</taxon>
        <taxon>Methanotrichales</taxon>
        <taxon>Methanotrichaceae</taxon>
        <taxon>Methanothrix</taxon>
    </lineage>
</organism>
<accession>A0A101FW55</accession>
<proteinExistence type="predicted"/>
<sequence length="321" mass="35575">MLAIFFCLSFAQAVGSPDEDDYIDESWENYLNYGLGSFYDGSSSSTTYSLKTSSGFSYSQYLQYYFTEGEVPPREEGPVSFTITGNEPSVLSFGWQTVPYSEYTSSKIYAGSNSLWIEGETAWASYAACPAGTWLQLITAIPTGGLASFYEISPSGSTKISTYSLGTYNRMSFYAAEQGRYALFFVSNNQPSNVVIIDVGAEWTPDMIPTPTVPPRKTTPSTPTPAPTPTVTHGDVSVTLESKNMRGYDVYVDDKYVGTEGQGGDALDGIYKLKVVGDQWHTVKVWDGEWFYGKPKYYERRGTYVLKFEPATTLYVYGGMR</sequence>
<evidence type="ECO:0000313" key="3">
    <source>
        <dbReference type="EMBL" id="KUK96510.1"/>
    </source>
</evidence>
<evidence type="ECO:0000313" key="5">
    <source>
        <dbReference type="Proteomes" id="UP000057043"/>
    </source>
</evidence>
<dbReference type="Proteomes" id="UP000053961">
    <property type="component" value="Unassembled WGS sequence"/>
</dbReference>
<dbReference type="EMBL" id="LGFT01000001">
    <property type="protein sequence ID" value="KUK45586.1"/>
    <property type="molecule type" value="Genomic_DNA"/>
</dbReference>
<dbReference type="Proteomes" id="UP000057043">
    <property type="component" value="Unassembled WGS sequence"/>
</dbReference>
<reference evidence="4 5" key="2">
    <citation type="journal article" date="2015" name="MBio">
        <title>Genome-Resolved Metagenomic Analysis Reveals Roles for Candidate Phyla and Other Microbial Community Members in Biogeochemical Transformations in Oil Reservoirs.</title>
        <authorList>
            <person name="Hu P."/>
            <person name="Tom L."/>
            <person name="Singh A."/>
            <person name="Thomas B.C."/>
            <person name="Baker B.J."/>
            <person name="Piceno Y.M."/>
            <person name="Andersen G.L."/>
            <person name="Banfield J.F."/>
        </authorList>
    </citation>
    <scope>NUCLEOTIDE SEQUENCE [LARGE SCALE GENOMIC DNA]</scope>
    <source>
        <strain evidence="2">57_489</strain>
    </source>
</reference>
<evidence type="ECO:0000313" key="4">
    <source>
        <dbReference type="Proteomes" id="UP000053961"/>
    </source>
</evidence>
<evidence type="ECO:0000256" key="1">
    <source>
        <dbReference type="SAM" id="MobiDB-lite"/>
    </source>
</evidence>
<dbReference type="AlphaFoldDB" id="A0A101FW55"/>
<protein>
    <submittedName>
        <fullName evidence="2">Uncharacterized protein</fullName>
    </submittedName>
</protein>
<dbReference type="PATRIC" id="fig|301375.6.peg.2484"/>